<dbReference type="AlphaFoldDB" id="A0A6A2WVX0"/>
<evidence type="ECO:0000313" key="5">
    <source>
        <dbReference type="Proteomes" id="UP000436088"/>
    </source>
</evidence>
<comment type="similarity">
    <text evidence="1">Belongs to the VTI1 family.</text>
</comment>
<evidence type="ECO:0000259" key="3">
    <source>
        <dbReference type="Pfam" id="PF05008"/>
    </source>
</evidence>
<evidence type="ECO:0000313" key="4">
    <source>
        <dbReference type="EMBL" id="KAE8665863.1"/>
    </source>
</evidence>
<sequence>MSEVFDGYERHYCELSAYLTRSCASAAVLNGERDVQKYHMAMQGDKVAGRAWRPPWSPRVHGDLGADVLGNPWKSKCTLVLNAWVSAQLVKCYFKEQKKQKLSEIQAGLDDADALIWKMDLEARSLQPSIKATLLAKMIATSCWGQERRIQRW</sequence>
<name>A0A6A2WVX0_HIBSY</name>
<dbReference type="SUPFAM" id="SSF47661">
    <property type="entry name" value="t-snare proteins"/>
    <property type="match status" value="1"/>
</dbReference>
<dbReference type="Gene3D" id="1.20.58.400">
    <property type="entry name" value="t-snare proteins"/>
    <property type="match status" value="1"/>
</dbReference>
<keyword evidence="2" id="KW-0813">Transport</keyword>
<evidence type="ECO:0000256" key="2">
    <source>
        <dbReference type="ARBA" id="ARBA00022927"/>
    </source>
</evidence>
<dbReference type="InterPro" id="IPR007705">
    <property type="entry name" value="Vesicle_trsprt_v-SNARE_N"/>
</dbReference>
<dbReference type="Proteomes" id="UP000436088">
    <property type="component" value="Unassembled WGS sequence"/>
</dbReference>
<organism evidence="4 5">
    <name type="scientific">Hibiscus syriacus</name>
    <name type="common">Rose of Sharon</name>
    <dbReference type="NCBI Taxonomy" id="106335"/>
    <lineage>
        <taxon>Eukaryota</taxon>
        <taxon>Viridiplantae</taxon>
        <taxon>Streptophyta</taxon>
        <taxon>Embryophyta</taxon>
        <taxon>Tracheophyta</taxon>
        <taxon>Spermatophyta</taxon>
        <taxon>Magnoliopsida</taxon>
        <taxon>eudicotyledons</taxon>
        <taxon>Gunneridae</taxon>
        <taxon>Pentapetalae</taxon>
        <taxon>rosids</taxon>
        <taxon>malvids</taxon>
        <taxon>Malvales</taxon>
        <taxon>Malvaceae</taxon>
        <taxon>Malvoideae</taxon>
        <taxon>Hibiscus</taxon>
    </lineage>
</organism>
<evidence type="ECO:0000256" key="1">
    <source>
        <dbReference type="ARBA" id="ARBA00006108"/>
    </source>
</evidence>
<dbReference type="GO" id="GO:0006886">
    <property type="term" value="P:intracellular protein transport"/>
    <property type="evidence" value="ECO:0007669"/>
    <property type="project" value="InterPro"/>
</dbReference>
<comment type="caution">
    <text evidence="4">The sequence shown here is derived from an EMBL/GenBank/DDBJ whole genome shotgun (WGS) entry which is preliminary data.</text>
</comment>
<feature type="domain" description="Vesicle transport v-SNARE N-terminal" evidence="3">
    <location>
        <begin position="95"/>
        <end position="138"/>
    </location>
</feature>
<proteinExistence type="inferred from homology"/>
<dbReference type="InterPro" id="IPR010989">
    <property type="entry name" value="SNARE"/>
</dbReference>
<dbReference type="GO" id="GO:0016192">
    <property type="term" value="P:vesicle-mediated transport"/>
    <property type="evidence" value="ECO:0007669"/>
    <property type="project" value="InterPro"/>
</dbReference>
<gene>
    <name evidence="4" type="ORF">F3Y22_tig00112523pilonHSYRG00023</name>
</gene>
<keyword evidence="2" id="KW-0653">Protein transport</keyword>
<dbReference type="InterPro" id="IPR038407">
    <property type="entry name" value="v-SNARE_N_sf"/>
</dbReference>
<dbReference type="GO" id="GO:0016020">
    <property type="term" value="C:membrane"/>
    <property type="evidence" value="ECO:0007669"/>
    <property type="project" value="InterPro"/>
</dbReference>
<protein>
    <submittedName>
        <fullName evidence="4">Vesicle transport v-SNARE 11</fullName>
    </submittedName>
</protein>
<keyword evidence="5" id="KW-1185">Reference proteome</keyword>
<dbReference type="Pfam" id="PF05008">
    <property type="entry name" value="V-SNARE"/>
    <property type="match status" value="1"/>
</dbReference>
<dbReference type="EMBL" id="VEPZ02001604">
    <property type="protein sequence ID" value="KAE8665863.1"/>
    <property type="molecule type" value="Genomic_DNA"/>
</dbReference>
<reference evidence="4" key="1">
    <citation type="submission" date="2019-09" db="EMBL/GenBank/DDBJ databases">
        <title>Draft genome information of white flower Hibiscus syriacus.</title>
        <authorList>
            <person name="Kim Y.-M."/>
        </authorList>
    </citation>
    <scope>NUCLEOTIDE SEQUENCE [LARGE SCALE GENOMIC DNA]</scope>
    <source>
        <strain evidence="4">YM2019G1</strain>
    </source>
</reference>
<accession>A0A6A2WVX0</accession>